<dbReference type="SUPFAM" id="SSF52949">
    <property type="entry name" value="Macro domain-like"/>
    <property type="match status" value="1"/>
</dbReference>
<organism evidence="2 3">
    <name type="scientific">Nesidiocoris tenuis</name>
    <dbReference type="NCBI Taxonomy" id="355587"/>
    <lineage>
        <taxon>Eukaryota</taxon>
        <taxon>Metazoa</taxon>
        <taxon>Ecdysozoa</taxon>
        <taxon>Arthropoda</taxon>
        <taxon>Hexapoda</taxon>
        <taxon>Insecta</taxon>
        <taxon>Pterygota</taxon>
        <taxon>Neoptera</taxon>
        <taxon>Paraneoptera</taxon>
        <taxon>Hemiptera</taxon>
        <taxon>Heteroptera</taxon>
        <taxon>Panheteroptera</taxon>
        <taxon>Cimicomorpha</taxon>
        <taxon>Miridae</taxon>
        <taxon>Dicyphina</taxon>
        <taxon>Nesidiocoris</taxon>
    </lineage>
</organism>
<dbReference type="PROSITE" id="PS51154">
    <property type="entry name" value="MACRO"/>
    <property type="match status" value="1"/>
</dbReference>
<dbReference type="Pfam" id="PF01661">
    <property type="entry name" value="Macro"/>
    <property type="match status" value="1"/>
</dbReference>
<sequence length="269" mass="29982">MTHSLLVDKIYFSLPPLLCKTRCALHVFKRINLINTNRMSSVSGMDKKMQFFGGDCTSWSEVPTWESYYVANAQRLSSMLSQLRENGKDQNLEHAPNKDLANKVSLWRGDITKLEIDAIVNAANNTLLGGGGVDGAIHRAAGPELLEECRMLNGCKTGQAKVTGGYLLPARHIIHTVGPRGEKPDLLQSCYQNCLEIALREKLRTIAFPCISTGVYGYPQEAAALVALKTVRILLEKNADRIDRVIFCTFLPEDVAIYECYLQLFFPVE</sequence>
<dbReference type="Gene3D" id="3.40.220.10">
    <property type="entry name" value="Leucine Aminopeptidase, subunit E, domain 1"/>
    <property type="match status" value="1"/>
</dbReference>
<feature type="domain" description="Macro" evidence="1">
    <location>
        <begin position="91"/>
        <end position="266"/>
    </location>
</feature>
<dbReference type="EMBL" id="AP028909">
    <property type="protein sequence ID" value="BES89199.1"/>
    <property type="molecule type" value="Genomic_DNA"/>
</dbReference>
<gene>
    <name evidence="2" type="ORF">NTJ_02006</name>
</gene>
<evidence type="ECO:0000259" key="1">
    <source>
        <dbReference type="PROSITE" id="PS51154"/>
    </source>
</evidence>
<dbReference type="SMART" id="SM00506">
    <property type="entry name" value="A1pp"/>
    <property type="match status" value="1"/>
</dbReference>
<dbReference type="InterPro" id="IPR043472">
    <property type="entry name" value="Macro_dom-like"/>
</dbReference>
<reference evidence="2 3" key="1">
    <citation type="submission" date="2023-09" db="EMBL/GenBank/DDBJ databases">
        <title>Nesidiocoris tenuis whole genome shotgun sequence.</title>
        <authorList>
            <person name="Shibata T."/>
            <person name="Shimoda M."/>
            <person name="Kobayashi T."/>
            <person name="Uehara T."/>
        </authorList>
    </citation>
    <scope>NUCLEOTIDE SEQUENCE [LARGE SCALE GENOMIC DNA]</scope>
    <source>
        <strain evidence="2 3">Japan</strain>
    </source>
</reference>
<evidence type="ECO:0000313" key="3">
    <source>
        <dbReference type="Proteomes" id="UP001307889"/>
    </source>
</evidence>
<dbReference type="PANTHER" id="PTHR11106:SF27">
    <property type="entry name" value="MACRO DOMAIN-CONTAINING PROTEIN"/>
    <property type="match status" value="1"/>
</dbReference>
<protein>
    <submittedName>
        <fullName evidence="2">A1pp</fullName>
    </submittedName>
</protein>
<dbReference type="Proteomes" id="UP001307889">
    <property type="component" value="Chromosome 1"/>
</dbReference>
<accession>A0ABN7AA56</accession>
<proteinExistence type="predicted"/>
<evidence type="ECO:0000313" key="2">
    <source>
        <dbReference type="EMBL" id="BES89199.1"/>
    </source>
</evidence>
<dbReference type="CDD" id="cd02908">
    <property type="entry name" value="Macro_OAADPr_deacetylase"/>
    <property type="match status" value="1"/>
</dbReference>
<dbReference type="PANTHER" id="PTHR11106">
    <property type="entry name" value="GANGLIOSIDE INDUCED DIFFERENTIATION ASSOCIATED PROTEIN 2-RELATED"/>
    <property type="match status" value="1"/>
</dbReference>
<dbReference type="NCBIfam" id="NF001664">
    <property type="entry name" value="PRK00431.1-6"/>
    <property type="match status" value="1"/>
</dbReference>
<name>A0ABN7AA56_9HEMI</name>
<keyword evidence="3" id="KW-1185">Reference proteome</keyword>
<dbReference type="InterPro" id="IPR002589">
    <property type="entry name" value="Macro_dom"/>
</dbReference>